<evidence type="ECO:0000313" key="3">
    <source>
        <dbReference type="Proteomes" id="UP001056539"/>
    </source>
</evidence>
<evidence type="ECO:0000259" key="1">
    <source>
        <dbReference type="Pfam" id="PF00155"/>
    </source>
</evidence>
<dbReference type="PANTHER" id="PTHR45744:SF2">
    <property type="entry name" value="TYROSINE AMINOTRANSFERASE"/>
    <property type="match status" value="1"/>
</dbReference>
<proteinExistence type="predicted"/>
<sequence>MRLSKRLFWEARDNSWAEASLGTNVLYDLTISNPTKAFDLSAYTSFVLEALCQAEALSYEPSPLGHPRTREFLANHLPFSSKPSAHQILLTTSTSEAYSFLFKLLCDPGDEVLVPVPSYPLFEYLARLDNVHIVPYRLEYLHGKGYEVDFGLLERRITSRTKALVAVHPNNPTGTGFFYRDIERIVELAQRCDFALIVDEVFSDFWIEKPDDVPFSWWEIPSTVPLFVLGGLSKSLLMPQMKLAWTVFRAPDEESERLLRAMELLGDTYLSPSTPIQLALPQWWKIRGELQHLVSQRIQENLSFLRAFLPDYTRLLTYHGGWSAVIEFPAVVSEERLIHEALFAGVRIFPGYFFDFEREGYLVTSLLTPSENLMKGMESILSLLKHHLS</sequence>
<dbReference type="RefSeq" id="WP_271434284.1">
    <property type="nucleotide sequence ID" value="NZ_CP073355.1"/>
</dbReference>
<reference evidence="2" key="2">
    <citation type="submission" date="2022-06" db="EMBL/GenBank/DDBJ databases">
        <title>Thermospira aquatica gen. nov., sp. nov.</title>
        <authorList>
            <person name="Ben Ali Gam Z."/>
            <person name="Labat M."/>
        </authorList>
    </citation>
    <scope>NUCLEOTIDE SEQUENCE</scope>
    <source>
        <strain evidence="2">F1F22</strain>
    </source>
</reference>
<evidence type="ECO:0000313" key="2">
    <source>
        <dbReference type="EMBL" id="URA09158.1"/>
    </source>
</evidence>
<name>A0AAX3BA73_9SPIR</name>
<dbReference type="Proteomes" id="UP001056539">
    <property type="component" value="Chromosome"/>
</dbReference>
<feature type="domain" description="Aminotransferase class I/classII large" evidence="1">
    <location>
        <begin position="65"/>
        <end position="356"/>
    </location>
</feature>
<dbReference type="KEGG" id="taqu:KDW03_06510"/>
<dbReference type="EMBL" id="CP073355">
    <property type="protein sequence ID" value="URA09158.1"/>
    <property type="molecule type" value="Genomic_DNA"/>
</dbReference>
<keyword evidence="2" id="KW-0032">Aminotransferase</keyword>
<dbReference type="GO" id="GO:0030170">
    <property type="term" value="F:pyridoxal phosphate binding"/>
    <property type="evidence" value="ECO:0007669"/>
    <property type="project" value="InterPro"/>
</dbReference>
<dbReference type="AlphaFoldDB" id="A0AAX3BA73"/>
<dbReference type="InterPro" id="IPR015421">
    <property type="entry name" value="PyrdxlP-dep_Trfase_major"/>
</dbReference>
<dbReference type="CDD" id="cd00609">
    <property type="entry name" value="AAT_like"/>
    <property type="match status" value="1"/>
</dbReference>
<dbReference type="Pfam" id="PF00155">
    <property type="entry name" value="Aminotran_1_2"/>
    <property type="match status" value="1"/>
</dbReference>
<accession>A0AAX3BA73</accession>
<dbReference type="InterPro" id="IPR004839">
    <property type="entry name" value="Aminotransferase_I/II_large"/>
</dbReference>
<protein>
    <submittedName>
        <fullName evidence="2">Pyridoxal phosphate-dependent aminotransferase</fullName>
    </submittedName>
</protein>
<dbReference type="GO" id="GO:0008483">
    <property type="term" value="F:transaminase activity"/>
    <property type="evidence" value="ECO:0007669"/>
    <property type="project" value="UniProtKB-KW"/>
</dbReference>
<keyword evidence="3" id="KW-1185">Reference proteome</keyword>
<keyword evidence="2" id="KW-0808">Transferase</keyword>
<dbReference type="PANTHER" id="PTHR45744">
    <property type="entry name" value="TYROSINE AMINOTRANSFERASE"/>
    <property type="match status" value="1"/>
</dbReference>
<dbReference type="InterPro" id="IPR015424">
    <property type="entry name" value="PyrdxlP-dep_Trfase"/>
</dbReference>
<dbReference type="Gene3D" id="3.40.640.10">
    <property type="entry name" value="Type I PLP-dependent aspartate aminotransferase-like (Major domain)"/>
    <property type="match status" value="1"/>
</dbReference>
<reference evidence="2" key="1">
    <citation type="submission" date="2021-04" db="EMBL/GenBank/DDBJ databases">
        <authorList>
            <person name="Postec A."/>
        </authorList>
    </citation>
    <scope>NUCLEOTIDE SEQUENCE</scope>
    <source>
        <strain evidence="2">F1F22</strain>
    </source>
</reference>
<organism evidence="2 3">
    <name type="scientific">Thermospira aquatica</name>
    <dbReference type="NCBI Taxonomy" id="2828656"/>
    <lineage>
        <taxon>Bacteria</taxon>
        <taxon>Pseudomonadati</taxon>
        <taxon>Spirochaetota</taxon>
        <taxon>Spirochaetia</taxon>
        <taxon>Brevinematales</taxon>
        <taxon>Thermospiraceae</taxon>
        <taxon>Thermospira</taxon>
    </lineage>
</organism>
<dbReference type="SUPFAM" id="SSF53383">
    <property type="entry name" value="PLP-dependent transferases"/>
    <property type="match status" value="1"/>
</dbReference>
<gene>
    <name evidence="2" type="ORF">KDW03_06510</name>
</gene>